<protein>
    <submittedName>
        <fullName evidence="1">YkgJ family cysteine cluster protein</fullName>
    </submittedName>
</protein>
<dbReference type="Pfam" id="PF03692">
    <property type="entry name" value="CxxCxxCC"/>
    <property type="match status" value="1"/>
</dbReference>
<comment type="caution">
    <text evidence="1">The sequence shown here is derived from an EMBL/GenBank/DDBJ whole genome shotgun (WGS) entry which is preliminary data.</text>
</comment>
<organism evidence="1">
    <name type="scientific">Archaeoglobus fulgidus</name>
    <dbReference type="NCBI Taxonomy" id="2234"/>
    <lineage>
        <taxon>Archaea</taxon>
        <taxon>Methanobacteriati</taxon>
        <taxon>Methanobacteriota</taxon>
        <taxon>Archaeoglobi</taxon>
        <taxon>Archaeoglobales</taxon>
        <taxon>Archaeoglobaceae</taxon>
        <taxon>Archaeoglobus</taxon>
    </lineage>
</organism>
<gene>
    <name evidence="1" type="ORF">ENW66_01255</name>
</gene>
<accession>A0A7C3RL92</accession>
<proteinExistence type="predicted"/>
<dbReference type="AlphaFoldDB" id="A0A7C3RL92"/>
<dbReference type="InterPro" id="IPR005358">
    <property type="entry name" value="Puta_zinc/iron-chelating_dom"/>
</dbReference>
<sequence length="133" mass="14897">MYAIFRTEGIEVAIPFECRMCGKCCEKLSQCVYDPLSGKIIAEADFGLFSNFELDVDAKSPVLVKPCPFLKEGKCEVYEIRPKSCRDFPLTDQGDCGVGCEGYKEIIERVRKIEGAIGKLEFAGRINDRAKIQ</sequence>
<dbReference type="EMBL" id="DTLB01000006">
    <property type="protein sequence ID" value="HFW31569.1"/>
    <property type="molecule type" value="Genomic_DNA"/>
</dbReference>
<reference evidence="1" key="1">
    <citation type="journal article" date="2020" name="mSystems">
        <title>Genome- and Community-Level Interaction Insights into Carbon Utilization and Element Cycling Functions of Hydrothermarchaeota in Hydrothermal Sediment.</title>
        <authorList>
            <person name="Zhou Z."/>
            <person name="Liu Y."/>
            <person name="Xu W."/>
            <person name="Pan J."/>
            <person name="Luo Z.H."/>
            <person name="Li M."/>
        </authorList>
    </citation>
    <scope>NUCLEOTIDE SEQUENCE [LARGE SCALE GENOMIC DNA]</scope>
    <source>
        <strain evidence="1">SpSt-87</strain>
    </source>
</reference>
<name>A0A7C3RL92_ARCFL</name>
<evidence type="ECO:0000313" key="1">
    <source>
        <dbReference type="EMBL" id="HFW31569.1"/>
    </source>
</evidence>